<dbReference type="GO" id="GO:0034628">
    <property type="term" value="P:'de novo' NAD+ biosynthetic process from L-aspartate"/>
    <property type="evidence" value="ECO:0007669"/>
    <property type="project" value="TreeGrafter"/>
</dbReference>
<evidence type="ECO:0000259" key="15">
    <source>
        <dbReference type="Pfam" id="PF00890"/>
    </source>
</evidence>
<dbReference type="InterPro" id="IPR037099">
    <property type="entry name" value="Fum_R/Succ_DH_flav-like_C_sf"/>
</dbReference>
<evidence type="ECO:0000259" key="16">
    <source>
        <dbReference type="Pfam" id="PF02910"/>
    </source>
</evidence>
<organism evidence="17 18">
    <name type="scientific">Pseudoclavibacter caeni</name>
    <dbReference type="NCBI Taxonomy" id="908846"/>
    <lineage>
        <taxon>Bacteria</taxon>
        <taxon>Bacillati</taxon>
        <taxon>Actinomycetota</taxon>
        <taxon>Actinomycetes</taxon>
        <taxon>Micrococcales</taxon>
        <taxon>Microbacteriaceae</taxon>
        <taxon>Pseudoclavibacter</taxon>
    </lineage>
</organism>
<name>A0A7C8BNW1_9MICO</name>
<dbReference type="InterPro" id="IPR005288">
    <property type="entry name" value="NadB"/>
</dbReference>
<evidence type="ECO:0000256" key="3">
    <source>
        <dbReference type="ARBA" id="ARBA00008562"/>
    </source>
</evidence>
<dbReference type="InterPro" id="IPR003953">
    <property type="entry name" value="FAD-dep_OxRdtase_2_FAD-bd"/>
</dbReference>
<comment type="cofactor">
    <cofactor evidence="1 13">
        <name>FAD</name>
        <dbReference type="ChEBI" id="CHEBI:57692"/>
    </cofactor>
</comment>
<dbReference type="PANTHER" id="PTHR42716">
    <property type="entry name" value="L-ASPARTATE OXIDASE"/>
    <property type="match status" value="1"/>
</dbReference>
<dbReference type="InterPro" id="IPR036188">
    <property type="entry name" value="FAD/NAD-bd_sf"/>
</dbReference>
<keyword evidence="6 13" id="KW-0285">Flavoprotein</keyword>
<dbReference type="InterPro" id="IPR015939">
    <property type="entry name" value="Fum_Rdtase/Succ_DH_flav-like_C"/>
</dbReference>
<evidence type="ECO:0000256" key="10">
    <source>
        <dbReference type="ARBA" id="ARBA00029426"/>
    </source>
</evidence>
<evidence type="ECO:0000256" key="2">
    <source>
        <dbReference type="ARBA" id="ARBA00004950"/>
    </source>
</evidence>
<evidence type="ECO:0000313" key="18">
    <source>
        <dbReference type="Proteomes" id="UP000481339"/>
    </source>
</evidence>
<evidence type="ECO:0000256" key="6">
    <source>
        <dbReference type="ARBA" id="ARBA00022630"/>
    </source>
</evidence>
<dbReference type="SUPFAM" id="SSF51905">
    <property type="entry name" value="FAD/NAD(P)-binding domain"/>
    <property type="match status" value="1"/>
</dbReference>
<dbReference type="UniPathway" id="UPA00253">
    <property type="reaction ID" value="UER00326"/>
</dbReference>
<dbReference type="Gene3D" id="3.90.700.10">
    <property type="entry name" value="Succinate dehydrogenase/fumarate reductase flavoprotein, catalytic domain"/>
    <property type="match status" value="1"/>
</dbReference>
<comment type="function">
    <text evidence="10">Catalyzes the oxidation of L-aspartate to iminoaspartate, the first step in the de novo biosynthesis of NAD(+).</text>
</comment>
<feature type="domain" description="Fumarate reductase/succinate dehydrogenase flavoprotein-like C-terminal" evidence="16">
    <location>
        <begin position="433"/>
        <end position="528"/>
    </location>
</feature>
<dbReference type="Gene3D" id="3.50.50.60">
    <property type="entry name" value="FAD/NAD(P)-binding domain"/>
    <property type="match status" value="1"/>
</dbReference>
<dbReference type="SUPFAM" id="SSF46977">
    <property type="entry name" value="Succinate dehydrogenase/fumarate reductase flavoprotein C-terminal domain"/>
    <property type="match status" value="1"/>
</dbReference>
<evidence type="ECO:0000313" key="17">
    <source>
        <dbReference type="EMBL" id="KAB1633013.1"/>
    </source>
</evidence>
<evidence type="ECO:0000256" key="11">
    <source>
        <dbReference type="ARBA" id="ARBA00048305"/>
    </source>
</evidence>
<accession>A0A7C8BNW1</accession>
<dbReference type="OrthoDB" id="9805351at2"/>
<evidence type="ECO:0000256" key="12">
    <source>
        <dbReference type="NCBIfam" id="TIGR00551"/>
    </source>
</evidence>
<gene>
    <name evidence="17" type="primary">nadB</name>
    <name evidence="17" type="ORF">F8O02_03970</name>
</gene>
<evidence type="ECO:0000256" key="4">
    <source>
        <dbReference type="ARBA" id="ARBA00012173"/>
    </source>
</evidence>
<comment type="catalytic activity">
    <reaction evidence="11">
        <text>L-aspartate + O2 = iminosuccinate + H2O2</text>
        <dbReference type="Rhea" id="RHEA:25876"/>
        <dbReference type="ChEBI" id="CHEBI:15379"/>
        <dbReference type="ChEBI" id="CHEBI:16240"/>
        <dbReference type="ChEBI" id="CHEBI:29991"/>
        <dbReference type="ChEBI" id="CHEBI:77875"/>
        <dbReference type="EC" id="1.4.3.16"/>
    </reaction>
    <physiologicalReaction direction="left-to-right" evidence="11">
        <dbReference type="Rhea" id="RHEA:25877"/>
    </physiologicalReaction>
</comment>
<dbReference type="GO" id="GO:0005737">
    <property type="term" value="C:cytoplasm"/>
    <property type="evidence" value="ECO:0007669"/>
    <property type="project" value="UniProtKB-SubCell"/>
</dbReference>
<comment type="caution">
    <text evidence="17">The sequence shown here is derived from an EMBL/GenBank/DDBJ whole genome shotgun (WGS) entry which is preliminary data.</text>
</comment>
<evidence type="ECO:0000256" key="1">
    <source>
        <dbReference type="ARBA" id="ARBA00001974"/>
    </source>
</evidence>
<dbReference type="Pfam" id="PF02910">
    <property type="entry name" value="Succ_DH_flav_C"/>
    <property type="match status" value="1"/>
</dbReference>
<keyword evidence="18" id="KW-1185">Reference proteome</keyword>
<evidence type="ECO:0000256" key="14">
    <source>
        <dbReference type="SAM" id="MobiDB-lite"/>
    </source>
</evidence>
<feature type="domain" description="FAD-dependent oxidoreductase 2 FAD-binding" evidence="15">
    <location>
        <begin position="2"/>
        <end position="383"/>
    </location>
</feature>
<evidence type="ECO:0000256" key="7">
    <source>
        <dbReference type="ARBA" id="ARBA00022642"/>
    </source>
</evidence>
<dbReference type="AlphaFoldDB" id="A0A7C8BNW1"/>
<dbReference type="InterPro" id="IPR027477">
    <property type="entry name" value="Succ_DH/fumarate_Rdtase_cat_sf"/>
</dbReference>
<dbReference type="EMBL" id="WBKA01000002">
    <property type="protein sequence ID" value="KAB1633013.1"/>
    <property type="molecule type" value="Genomic_DNA"/>
</dbReference>
<evidence type="ECO:0000256" key="5">
    <source>
        <dbReference type="ARBA" id="ARBA00021901"/>
    </source>
</evidence>
<dbReference type="Proteomes" id="UP000481339">
    <property type="component" value="Unassembled WGS sequence"/>
</dbReference>
<comment type="subcellular location">
    <subcellularLocation>
        <location evidence="13">Cytoplasm</location>
    </subcellularLocation>
</comment>
<dbReference type="Pfam" id="PF00890">
    <property type="entry name" value="FAD_binding_2"/>
    <property type="match status" value="1"/>
</dbReference>
<keyword evidence="8 13" id="KW-0274">FAD</keyword>
<dbReference type="RefSeq" id="WP_158035935.1">
    <property type="nucleotide sequence ID" value="NZ_BAAAZV010000003.1"/>
</dbReference>
<dbReference type="GO" id="GO:0033765">
    <property type="term" value="F:steroid dehydrogenase activity, acting on the CH-CH group of donors"/>
    <property type="evidence" value="ECO:0007669"/>
    <property type="project" value="UniProtKB-ARBA"/>
</dbReference>
<dbReference type="GO" id="GO:0008734">
    <property type="term" value="F:L-aspartate oxidase activity"/>
    <property type="evidence" value="ECO:0007669"/>
    <property type="project" value="UniProtKB-UniRule"/>
</dbReference>
<reference evidence="17 18" key="1">
    <citation type="submission" date="2019-09" db="EMBL/GenBank/DDBJ databases">
        <title>Phylogeny of genus Pseudoclavibacter and closely related genus.</title>
        <authorList>
            <person name="Li Y."/>
        </authorList>
    </citation>
    <scope>NUCLEOTIDE SEQUENCE [LARGE SCALE GENOMIC DNA]</scope>
    <source>
        <strain evidence="17 18">JCM 16921</strain>
    </source>
</reference>
<evidence type="ECO:0000256" key="13">
    <source>
        <dbReference type="RuleBase" id="RU362049"/>
    </source>
</evidence>
<evidence type="ECO:0000256" key="8">
    <source>
        <dbReference type="ARBA" id="ARBA00022827"/>
    </source>
</evidence>
<comment type="similarity">
    <text evidence="3 13">Belongs to the FAD-dependent oxidoreductase 2 family. NadB subfamily.</text>
</comment>
<proteinExistence type="inferred from homology"/>
<dbReference type="Gene3D" id="1.20.58.100">
    <property type="entry name" value="Fumarate reductase/succinate dehydrogenase flavoprotein-like, C-terminal domain"/>
    <property type="match status" value="1"/>
</dbReference>
<dbReference type="SUPFAM" id="SSF56425">
    <property type="entry name" value="Succinate dehydrogenase/fumarate reductase flavoprotein, catalytic domain"/>
    <property type="match status" value="1"/>
</dbReference>
<keyword evidence="7 13" id="KW-0662">Pyridine nucleotide biosynthesis</keyword>
<dbReference type="EC" id="1.4.3.16" evidence="4 12"/>
<comment type="pathway">
    <text evidence="2 13">Cofactor biosynthesis; NAD(+) biosynthesis; iminoaspartate from L-aspartate (oxidase route): step 1/1.</text>
</comment>
<dbReference type="FunFam" id="3.90.700.10:FF:000002">
    <property type="entry name" value="L-aspartate oxidase"/>
    <property type="match status" value="1"/>
</dbReference>
<keyword evidence="9 13" id="KW-0560">Oxidoreductase</keyword>
<dbReference type="NCBIfam" id="TIGR00551">
    <property type="entry name" value="nadB"/>
    <property type="match status" value="1"/>
</dbReference>
<feature type="region of interest" description="Disordered" evidence="14">
    <location>
        <begin position="409"/>
        <end position="428"/>
    </location>
</feature>
<sequence>MIIIGTGVAGLAAALEALLAPGDEPVTLVTKAAPADSATDRAQGGIAVALGADDSPAAHAADTLAVGCGLNSEAAVRAITAAGPAAVLRLVAAGCAFDADATGRPVPGLEAAHSRPRILHAGGDATGHEIERALLAALDRVAAADRRDRLRLLDHAVLVRVVTADGRVTGVDIARAGRVERLADRRVVLATGGAGQLYPVTSNPAVSCGDGVVAAWEVGALVADLEFVQFHPTVLAVGDRSLVSEAVRGAGAVLRDARGRRFMVDRHPLAELAPRDVVAYACAETMAVQGGRPVLLDTSAIDTGGQPRDAWLAGRFPGITAACRAAGIDWAREPVPVAPAAHYLMGGVLVDADGRTSVPGLWAAGECACTGLHGANRLASNSLLEGLVTGARAARSALADAAGTRWDWAPGTRPLGEPLTSPDAPAGTEPVDRARLQRMMWAGAGPIRDAAGLAALREHIAALDAGIDRWQPGEPVSATAVRALEDRSLATLAGLVAFAAERRCESRGAHRRSDHPRTNPAWQHATVLRRG</sequence>
<dbReference type="PANTHER" id="PTHR42716:SF2">
    <property type="entry name" value="L-ASPARTATE OXIDASE, CHLOROPLASTIC"/>
    <property type="match status" value="1"/>
</dbReference>
<protein>
    <recommendedName>
        <fullName evidence="5 12">L-aspartate oxidase</fullName>
        <ecNumber evidence="4 12">1.4.3.16</ecNumber>
    </recommendedName>
</protein>
<dbReference type="PRINTS" id="PR00368">
    <property type="entry name" value="FADPNR"/>
</dbReference>
<evidence type="ECO:0000256" key="9">
    <source>
        <dbReference type="ARBA" id="ARBA00023002"/>
    </source>
</evidence>